<evidence type="ECO:0000256" key="3">
    <source>
        <dbReference type="ARBA" id="ARBA00022741"/>
    </source>
</evidence>
<feature type="binding site" evidence="5">
    <location>
        <position position="321"/>
    </location>
    <ligand>
        <name>ATP</name>
        <dbReference type="ChEBI" id="CHEBI:30616"/>
    </ligand>
</feature>
<feature type="binding site" evidence="5">
    <location>
        <position position="37"/>
    </location>
    <ligand>
        <name>AMP</name>
        <dbReference type="ChEBI" id="CHEBI:456215"/>
    </ligand>
</feature>
<feature type="binding site" evidence="5">
    <location>
        <position position="286"/>
    </location>
    <ligand>
        <name>AMP</name>
        <dbReference type="ChEBI" id="CHEBI:456215"/>
    </ligand>
</feature>
<dbReference type="Proteomes" id="UP000679220">
    <property type="component" value="Unassembled WGS sequence"/>
</dbReference>
<organism evidence="8 9">
    <name type="scientific">Carboxylicivirga sediminis</name>
    <dbReference type="NCBI Taxonomy" id="2006564"/>
    <lineage>
        <taxon>Bacteria</taxon>
        <taxon>Pseudomonadati</taxon>
        <taxon>Bacteroidota</taxon>
        <taxon>Bacteroidia</taxon>
        <taxon>Marinilabiliales</taxon>
        <taxon>Marinilabiliaceae</taxon>
        <taxon>Carboxylicivirga</taxon>
    </lineage>
</organism>
<protein>
    <recommendedName>
        <fullName evidence="5 7">Adenylate kinase</fullName>
        <shortName evidence="5">AK</shortName>
        <ecNumber evidence="5 7">2.7.4.3</ecNumber>
    </recommendedName>
    <alternativeName>
        <fullName evidence="5">ATP-AMP transphosphorylase</fullName>
    </alternativeName>
    <alternativeName>
        <fullName evidence="5">ATP:AMP phosphotransferase</fullName>
    </alternativeName>
    <alternativeName>
        <fullName evidence="5">Adenylate monophosphate kinase</fullName>
    </alternativeName>
</protein>
<comment type="subunit">
    <text evidence="5 7">Monomer.</text>
</comment>
<feature type="region of interest" description="NMP" evidence="5">
    <location>
        <begin position="224"/>
        <end position="253"/>
    </location>
</feature>
<feature type="binding site" evidence="5">
    <location>
        <begin position="86"/>
        <end position="89"/>
    </location>
    <ligand>
        <name>AMP</name>
        <dbReference type="ChEBI" id="CHEBI:456215"/>
    </ligand>
</feature>
<evidence type="ECO:0000313" key="8">
    <source>
        <dbReference type="EMBL" id="MBR8533949.1"/>
    </source>
</evidence>
<feature type="binding site" evidence="5">
    <location>
        <position position="173"/>
    </location>
    <ligand>
        <name>ATP</name>
        <dbReference type="ChEBI" id="CHEBI:30616"/>
    </ligand>
</feature>
<evidence type="ECO:0000256" key="6">
    <source>
        <dbReference type="RuleBase" id="RU003330"/>
    </source>
</evidence>
<keyword evidence="5 7" id="KW-0067">ATP-binding</keyword>
<dbReference type="InterPro" id="IPR033690">
    <property type="entry name" value="Adenylat_kinase_CS"/>
</dbReference>
<feature type="binding site" evidence="5">
    <location>
        <position position="225"/>
    </location>
    <ligand>
        <name>AMP</name>
        <dbReference type="ChEBI" id="CHEBI:456215"/>
    </ligand>
</feature>
<evidence type="ECO:0000256" key="4">
    <source>
        <dbReference type="ARBA" id="ARBA00022777"/>
    </source>
</evidence>
<feature type="binding site" evidence="5">
    <location>
        <position position="368"/>
    </location>
    <ligand>
        <name>ATP</name>
        <dbReference type="ChEBI" id="CHEBI:30616"/>
    </ligand>
</feature>
<dbReference type="EMBL" id="JAGTAR010000001">
    <property type="protein sequence ID" value="MBR8533949.1"/>
    <property type="molecule type" value="Genomic_DNA"/>
</dbReference>
<reference evidence="8" key="2">
    <citation type="submission" date="2021-04" db="EMBL/GenBank/DDBJ databases">
        <authorList>
            <person name="Zhang T."/>
            <person name="Zhang Y."/>
            <person name="Lu D."/>
            <person name="Zuo D."/>
            <person name="Du Z."/>
        </authorList>
    </citation>
    <scope>NUCLEOTIDE SEQUENCE</scope>
    <source>
        <strain evidence="8">JR1</strain>
    </source>
</reference>
<comment type="subcellular location">
    <subcellularLocation>
        <location evidence="5 7">Cytoplasm</location>
    </subcellularLocation>
</comment>
<dbReference type="GO" id="GO:0044209">
    <property type="term" value="P:AMP salvage"/>
    <property type="evidence" value="ECO:0007669"/>
    <property type="project" value="UniProtKB-UniRule"/>
</dbReference>
<dbReference type="GO" id="GO:0005524">
    <property type="term" value="F:ATP binding"/>
    <property type="evidence" value="ECO:0007669"/>
    <property type="project" value="UniProtKB-UniRule"/>
</dbReference>
<keyword evidence="2 5" id="KW-0545">Nucleotide biosynthesis</keyword>
<dbReference type="EC" id="2.7.4.3" evidence="5 7"/>
<proteinExistence type="inferred from homology"/>
<comment type="domain">
    <text evidence="5">Consists of three domains, a large central CORE domain and two small peripheral domains, NMPbind and LID, which undergo movements during catalysis. The LID domain closes over the site of phosphoryl transfer upon ATP binding. Assembling and dissambling the active center during each catalytic cycle provides an effective means to prevent ATP hydrolysis.</text>
</comment>
<feature type="binding site" evidence="5">
    <location>
        <begin position="11"/>
        <end position="16"/>
    </location>
    <ligand>
        <name>ATP</name>
        <dbReference type="ChEBI" id="CHEBI:30616"/>
    </ligand>
</feature>
<dbReference type="Gene3D" id="3.40.50.300">
    <property type="entry name" value="P-loop containing nucleotide triphosphate hydrolases"/>
    <property type="match status" value="2"/>
</dbReference>
<feature type="binding site" evidence="5">
    <location>
        <begin position="251"/>
        <end position="253"/>
    </location>
    <ligand>
        <name>AMP</name>
        <dbReference type="ChEBI" id="CHEBI:456215"/>
    </ligand>
</feature>
<gene>
    <name evidence="5" type="primary">adk</name>
    <name evidence="8" type="ORF">KDU71_00120</name>
</gene>
<keyword evidence="9" id="KW-1185">Reference proteome</keyword>
<dbReference type="PRINTS" id="PR00094">
    <property type="entry name" value="ADENYLTKNASE"/>
</dbReference>
<dbReference type="InterPro" id="IPR000850">
    <property type="entry name" value="Adenylat/UMP-CMP_kin"/>
</dbReference>
<accession>A0A941EZ08</accession>
<dbReference type="SUPFAM" id="SSF52540">
    <property type="entry name" value="P-loop containing nucleoside triphosphate hydrolases"/>
    <property type="match status" value="2"/>
</dbReference>
<dbReference type="Pfam" id="PF00406">
    <property type="entry name" value="ADK"/>
    <property type="match status" value="2"/>
</dbReference>
<evidence type="ECO:0000313" key="9">
    <source>
        <dbReference type="Proteomes" id="UP000679220"/>
    </source>
</evidence>
<comment type="catalytic activity">
    <reaction evidence="5 7">
        <text>AMP + ATP = 2 ADP</text>
        <dbReference type="Rhea" id="RHEA:12973"/>
        <dbReference type="ChEBI" id="CHEBI:30616"/>
        <dbReference type="ChEBI" id="CHEBI:456215"/>
        <dbReference type="ChEBI" id="CHEBI:456216"/>
        <dbReference type="EC" id="2.7.4.3"/>
    </reaction>
</comment>
<dbReference type="PANTHER" id="PTHR23359">
    <property type="entry name" value="NUCLEOTIDE KINASE"/>
    <property type="match status" value="1"/>
</dbReference>
<dbReference type="NCBIfam" id="NF011104">
    <property type="entry name" value="PRK14531.1"/>
    <property type="match status" value="1"/>
</dbReference>
<comment type="caution">
    <text evidence="5">Lacks conserved residue(s) required for the propagation of feature annotation.</text>
</comment>
<name>A0A941EZ08_9BACT</name>
<dbReference type="PROSITE" id="PS00113">
    <property type="entry name" value="ADENYLATE_KINASE"/>
    <property type="match status" value="1"/>
</dbReference>
<dbReference type="GO" id="GO:0005737">
    <property type="term" value="C:cytoplasm"/>
    <property type="evidence" value="ECO:0007669"/>
    <property type="project" value="UniProtKB-SubCell"/>
</dbReference>
<keyword evidence="5" id="KW-0963">Cytoplasm</keyword>
<dbReference type="AlphaFoldDB" id="A0A941EZ08"/>
<keyword evidence="3 5" id="KW-0547">Nucleotide-binding</keyword>
<dbReference type="InterPro" id="IPR027417">
    <property type="entry name" value="P-loop_NTPase"/>
</dbReference>
<dbReference type="CDD" id="cd01428">
    <property type="entry name" value="ADK"/>
    <property type="match status" value="2"/>
</dbReference>
<feature type="binding site" evidence="5">
    <location>
        <position position="145"/>
    </location>
    <ligand>
        <name>AMP</name>
        <dbReference type="ChEBI" id="CHEBI:456215"/>
    </ligand>
</feature>
<evidence type="ECO:0000256" key="1">
    <source>
        <dbReference type="ARBA" id="ARBA00022679"/>
    </source>
</evidence>
<feature type="binding site" evidence="5">
    <location>
        <position position="93"/>
    </location>
    <ligand>
        <name>AMP</name>
        <dbReference type="ChEBI" id="CHEBI:456215"/>
    </ligand>
</feature>
<keyword evidence="1 5" id="KW-0808">Transferase</keyword>
<dbReference type="GO" id="GO:0004017">
    <property type="term" value="F:AMP kinase activity"/>
    <property type="evidence" value="ECO:0007669"/>
    <property type="project" value="UniProtKB-UniRule"/>
</dbReference>
<evidence type="ECO:0000256" key="7">
    <source>
        <dbReference type="RuleBase" id="RU003331"/>
    </source>
</evidence>
<evidence type="ECO:0000256" key="5">
    <source>
        <dbReference type="HAMAP-Rule" id="MF_00235"/>
    </source>
</evidence>
<comment type="caution">
    <text evidence="8">The sequence shown here is derived from an EMBL/GenBank/DDBJ whole genome shotgun (WGS) entry which is preliminary data.</text>
</comment>
<comment type="similarity">
    <text evidence="5 6">Belongs to the adenylate kinase family.</text>
</comment>
<feature type="binding site" evidence="5">
    <location>
        <position position="134"/>
    </location>
    <ligand>
        <name>AMP</name>
        <dbReference type="ChEBI" id="CHEBI:456215"/>
    </ligand>
</feature>
<reference evidence="8" key="1">
    <citation type="journal article" date="2018" name="Int. J. Syst. Evol. Microbiol.">
        <title>Carboxylicivirga sediminis sp. nov., isolated from coastal sediment.</title>
        <authorList>
            <person name="Wang F.Q."/>
            <person name="Ren L.H."/>
            <person name="Zou R.J."/>
            <person name="Sun Y.Z."/>
            <person name="Liu X.J."/>
            <person name="Jiang F."/>
            <person name="Liu L.J."/>
        </authorList>
    </citation>
    <scope>NUCLEOTIDE SEQUENCE</scope>
    <source>
        <strain evidence="8">JR1</strain>
    </source>
</reference>
<dbReference type="RefSeq" id="WP_212187858.1">
    <property type="nucleotide sequence ID" value="NZ_JAGTAR010000001.1"/>
</dbReference>
<dbReference type="NCBIfam" id="NF011100">
    <property type="entry name" value="PRK14527.1"/>
    <property type="match status" value="1"/>
</dbReference>
<comment type="pathway">
    <text evidence="5">Purine metabolism; AMP biosynthesis via salvage pathway; AMP from ADP: step 1/1.</text>
</comment>
<feature type="region of interest" description="NMP" evidence="5">
    <location>
        <begin position="31"/>
        <end position="60"/>
    </location>
</feature>
<keyword evidence="4 5" id="KW-0418">Kinase</keyword>
<sequence length="389" mass="43873">MLNIALFGPPGAGKGTQSEFLIKKYNLFYISTGDILRKELAEETKLGLQAKHIIAQGGLVSDEIIVQIIEKTIKNNPDANGFLFDGFPRTVVQAYILEGLMIKLHTKLDLLISVEVPEEISVERLLLRGETSGRLDDNEEVIRNRLREYSEKTRPVLDFYKEQGNYVAVNGVQKIKKVTSDIRKAVNKVVQKKQVNIVLFGSPGSGRGSLGKAIAEKYKLEFVSTGDMIDEEIGKGTPLGLKAKELYENGQLVPDEMVIQLIEKKIEQSKKAKGFIFKGYPRTLVQSYILDGILQKHDSIINKVIELKVDTLELIRRLDNRSKTDACMPYDTSTEKIVKRLQEHQDKTVPVIDKYREIHDVIEINGTDAFDEVMSRVSCEIESSFKTLD</sequence>
<dbReference type="NCBIfam" id="NF001381">
    <property type="entry name" value="PRK00279.1-3"/>
    <property type="match status" value="1"/>
</dbReference>
<dbReference type="NCBIfam" id="NF011105">
    <property type="entry name" value="PRK14532.1"/>
    <property type="match status" value="1"/>
</dbReference>
<feature type="binding site" evidence="5">
    <location>
        <begin position="58"/>
        <end position="60"/>
    </location>
    <ligand>
        <name>AMP</name>
        <dbReference type="ChEBI" id="CHEBI:456215"/>
    </ligand>
</feature>
<comment type="function">
    <text evidence="5">Catalyzes the reversible transfer of the terminal phosphate group between ATP and AMP. Plays an important role in cellular energy homeostasis and in adenine nucleotide metabolism.</text>
</comment>
<feature type="binding site" evidence="5">
    <location>
        <position position="128"/>
    </location>
    <ligand>
        <name>ATP</name>
        <dbReference type="ChEBI" id="CHEBI:30616"/>
    </ligand>
</feature>
<feature type="binding site" evidence="5">
    <location>
        <begin position="279"/>
        <end position="282"/>
    </location>
    <ligand>
        <name>AMP</name>
        <dbReference type="ChEBI" id="CHEBI:456215"/>
    </ligand>
</feature>
<feature type="binding site" evidence="5">
    <location>
        <position position="340"/>
    </location>
    <ligand>
        <name>AMP</name>
        <dbReference type="ChEBI" id="CHEBI:456215"/>
    </ligand>
</feature>
<feature type="binding site" evidence="5">
    <location>
        <position position="32"/>
    </location>
    <ligand>
        <name>AMP</name>
        <dbReference type="ChEBI" id="CHEBI:456215"/>
    </ligand>
</feature>
<dbReference type="HAMAP" id="MF_00235">
    <property type="entry name" value="Adenylate_kinase_Adk"/>
    <property type="match status" value="2"/>
</dbReference>
<evidence type="ECO:0000256" key="2">
    <source>
        <dbReference type="ARBA" id="ARBA00022727"/>
    </source>
</evidence>